<proteinExistence type="predicted"/>
<protein>
    <submittedName>
        <fullName evidence="3">Transmembrane protein</fullName>
    </submittedName>
</protein>
<dbReference type="AlphaFoldDB" id="A0A0N5B684"/>
<evidence type="ECO:0000256" key="1">
    <source>
        <dbReference type="SAM" id="Phobius"/>
    </source>
</evidence>
<dbReference type="Proteomes" id="UP000046392">
    <property type="component" value="Unplaced"/>
</dbReference>
<evidence type="ECO:0000313" key="2">
    <source>
        <dbReference type="Proteomes" id="UP000046392"/>
    </source>
</evidence>
<dbReference type="WBParaSite" id="SPAL_0000157300.1">
    <property type="protein sequence ID" value="SPAL_0000157300.1"/>
    <property type="gene ID" value="SPAL_0000157300"/>
</dbReference>
<reference evidence="3" key="1">
    <citation type="submission" date="2017-02" db="UniProtKB">
        <authorList>
            <consortium name="WormBaseParasite"/>
        </authorList>
    </citation>
    <scope>IDENTIFICATION</scope>
</reference>
<name>A0A0N5B684_STREA</name>
<accession>A0A0N5B684</accession>
<keyword evidence="2" id="KW-1185">Reference proteome</keyword>
<keyword evidence="1" id="KW-0472">Membrane</keyword>
<keyword evidence="1" id="KW-1133">Transmembrane helix</keyword>
<evidence type="ECO:0000313" key="3">
    <source>
        <dbReference type="WBParaSite" id="SPAL_0000157300.1"/>
    </source>
</evidence>
<keyword evidence="1" id="KW-0812">Transmembrane</keyword>
<sequence length="158" mass="18949">MSENRFYCHFDLFFQFTMFFSFFIIAFSTNLIGAEVIGQSTVNHVLQSQNFQRNQDFTSPYNMKTRPFDSYKTFKDNLKNKMSKIYTKNQDHSFRQPIKFQQSKQSRNCFFSPIQCQLNIKKLNNLKDPSYSLFNKRPNSIFKKNYGLDKTMRFIVLN</sequence>
<feature type="transmembrane region" description="Helical" evidence="1">
    <location>
        <begin position="12"/>
        <end position="33"/>
    </location>
</feature>
<organism evidence="2 3">
    <name type="scientific">Strongyloides papillosus</name>
    <name type="common">Intestinal threadworm</name>
    <dbReference type="NCBI Taxonomy" id="174720"/>
    <lineage>
        <taxon>Eukaryota</taxon>
        <taxon>Metazoa</taxon>
        <taxon>Ecdysozoa</taxon>
        <taxon>Nematoda</taxon>
        <taxon>Chromadorea</taxon>
        <taxon>Rhabditida</taxon>
        <taxon>Tylenchina</taxon>
        <taxon>Panagrolaimomorpha</taxon>
        <taxon>Strongyloidoidea</taxon>
        <taxon>Strongyloididae</taxon>
        <taxon>Strongyloides</taxon>
    </lineage>
</organism>